<dbReference type="PANTHER" id="PTHR42993:SF1">
    <property type="entry name" value="MAOC-LIKE DEHYDRATASE DOMAIN-CONTAINING PROTEIN"/>
    <property type="match status" value="1"/>
</dbReference>
<dbReference type="AlphaFoldDB" id="A0A7Y6NMW0"/>
<dbReference type="Proteomes" id="UP000529637">
    <property type="component" value="Unassembled WGS sequence"/>
</dbReference>
<gene>
    <name evidence="2" type="ORF">HQN59_09965</name>
</gene>
<evidence type="ECO:0000259" key="1">
    <source>
        <dbReference type="Pfam" id="PF01575"/>
    </source>
</evidence>
<dbReference type="Pfam" id="PF01575">
    <property type="entry name" value="MaoC_dehydratas"/>
    <property type="match status" value="1"/>
</dbReference>
<sequence>MLEVDDLSQLADHVGSDLGCSAWLTVDQPMIDAFAELTGDRNWYHVDVERARRELPEGRTIAHGLLTLSLVPGLASQIVRVRRHGHAFNYGFDKVRYPTPVQVGARVRLHMHLAAAEPAPKGTLLRRRYTMELEGAAKPAMVADMLTLVVRREAST</sequence>
<protein>
    <submittedName>
        <fullName evidence="2">MaoC family dehydratase</fullName>
    </submittedName>
</protein>
<dbReference type="PANTHER" id="PTHR42993">
    <property type="entry name" value="MAOC-LIKE DEHYDRATASE DOMAIN-CONTAINING PROTEIN"/>
    <property type="match status" value="1"/>
</dbReference>
<evidence type="ECO:0000313" key="3">
    <source>
        <dbReference type="Proteomes" id="UP000529637"/>
    </source>
</evidence>
<dbReference type="Gene3D" id="3.10.129.10">
    <property type="entry name" value="Hotdog Thioesterase"/>
    <property type="match status" value="1"/>
</dbReference>
<organism evidence="2 3">
    <name type="scientific">Piscinibacter koreensis</name>
    <dbReference type="NCBI Taxonomy" id="2742824"/>
    <lineage>
        <taxon>Bacteria</taxon>
        <taxon>Pseudomonadati</taxon>
        <taxon>Pseudomonadota</taxon>
        <taxon>Betaproteobacteria</taxon>
        <taxon>Burkholderiales</taxon>
        <taxon>Sphaerotilaceae</taxon>
        <taxon>Piscinibacter</taxon>
    </lineage>
</organism>
<name>A0A7Y6NMW0_9BURK</name>
<accession>A0A7Y6NMW0</accession>
<keyword evidence="3" id="KW-1185">Reference proteome</keyword>
<dbReference type="SUPFAM" id="SSF54637">
    <property type="entry name" value="Thioesterase/thiol ester dehydrase-isomerase"/>
    <property type="match status" value="1"/>
</dbReference>
<proteinExistence type="predicted"/>
<dbReference type="InterPro" id="IPR039375">
    <property type="entry name" value="NodN-like"/>
</dbReference>
<dbReference type="InterPro" id="IPR002539">
    <property type="entry name" value="MaoC-like_dom"/>
</dbReference>
<dbReference type="InterPro" id="IPR029069">
    <property type="entry name" value="HotDog_dom_sf"/>
</dbReference>
<evidence type="ECO:0000313" key="2">
    <source>
        <dbReference type="EMBL" id="NUZ06087.1"/>
    </source>
</evidence>
<dbReference type="CDD" id="cd03450">
    <property type="entry name" value="NodN"/>
    <property type="match status" value="1"/>
</dbReference>
<comment type="caution">
    <text evidence="2">The sequence shown here is derived from an EMBL/GenBank/DDBJ whole genome shotgun (WGS) entry which is preliminary data.</text>
</comment>
<dbReference type="RefSeq" id="WP_176068729.1">
    <property type="nucleotide sequence ID" value="NZ_JABWMJ010000004.1"/>
</dbReference>
<dbReference type="EMBL" id="JABWMJ010000004">
    <property type="protein sequence ID" value="NUZ06087.1"/>
    <property type="molecule type" value="Genomic_DNA"/>
</dbReference>
<feature type="domain" description="MaoC-like" evidence="1">
    <location>
        <begin position="14"/>
        <end position="113"/>
    </location>
</feature>
<reference evidence="2 3" key="1">
    <citation type="submission" date="2020-06" db="EMBL/GenBank/DDBJ databases">
        <title>Schlegella sp. ID0723 isolated from air conditioner.</title>
        <authorList>
            <person name="Kim D.Y."/>
            <person name="Kim D.-U."/>
        </authorList>
    </citation>
    <scope>NUCLEOTIDE SEQUENCE [LARGE SCALE GENOMIC DNA]</scope>
    <source>
        <strain evidence="2 3">ID0723</strain>
    </source>
</reference>